<name>A0A2B4R963_STYPI</name>
<comment type="caution">
    <text evidence="3">The sequence shown here is derived from an EMBL/GenBank/DDBJ whole genome shotgun (WGS) entry which is preliminary data.</text>
</comment>
<gene>
    <name evidence="3" type="ORF">AWC38_SpisGene21688</name>
</gene>
<reference evidence="4" key="1">
    <citation type="journal article" date="2017" name="bioRxiv">
        <title>Comparative analysis of the genomes of Stylophora pistillata and Acropora digitifera provides evidence for extensive differences between species of corals.</title>
        <authorList>
            <person name="Voolstra C.R."/>
            <person name="Li Y."/>
            <person name="Liew Y.J."/>
            <person name="Baumgarten S."/>
            <person name="Zoccola D."/>
            <person name="Flot J.-F."/>
            <person name="Tambutte S."/>
            <person name="Allemand D."/>
            <person name="Aranda M."/>
        </authorList>
    </citation>
    <scope>NUCLEOTIDE SEQUENCE [LARGE SCALE GENOMIC DNA]</scope>
</reference>
<dbReference type="EMBL" id="LSMT01000825">
    <property type="protein sequence ID" value="PFX14181.1"/>
    <property type="molecule type" value="Genomic_DNA"/>
</dbReference>
<dbReference type="GO" id="GO:0005198">
    <property type="term" value="F:structural molecule activity"/>
    <property type="evidence" value="ECO:0007669"/>
    <property type="project" value="InterPro"/>
</dbReference>
<feature type="region of interest" description="Disordered" evidence="1">
    <location>
        <begin position="185"/>
        <end position="212"/>
    </location>
</feature>
<organism evidence="3 4">
    <name type="scientific">Stylophora pistillata</name>
    <name type="common">Smooth cauliflower coral</name>
    <dbReference type="NCBI Taxonomy" id="50429"/>
    <lineage>
        <taxon>Eukaryota</taxon>
        <taxon>Metazoa</taxon>
        <taxon>Cnidaria</taxon>
        <taxon>Anthozoa</taxon>
        <taxon>Hexacorallia</taxon>
        <taxon>Scleractinia</taxon>
        <taxon>Astrocoeniina</taxon>
        <taxon>Pocilloporidae</taxon>
        <taxon>Stylophora</taxon>
    </lineage>
</organism>
<evidence type="ECO:0000313" key="4">
    <source>
        <dbReference type="Proteomes" id="UP000225706"/>
    </source>
</evidence>
<protein>
    <recommendedName>
        <fullName evidence="2">Phospholipase A2-like domain-containing protein</fullName>
    </recommendedName>
</protein>
<evidence type="ECO:0000259" key="2">
    <source>
        <dbReference type="Pfam" id="PF08398"/>
    </source>
</evidence>
<feature type="domain" description="Phospholipase A2-like" evidence="2">
    <location>
        <begin position="225"/>
        <end position="305"/>
    </location>
</feature>
<evidence type="ECO:0000313" key="3">
    <source>
        <dbReference type="EMBL" id="PFX14181.1"/>
    </source>
</evidence>
<keyword evidence="4" id="KW-1185">Reference proteome</keyword>
<dbReference type="AlphaFoldDB" id="A0A2B4R963"/>
<evidence type="ECO:0000256" key="1">
    <source>
        <dbReference type="SAM" id="MobiDB-lite"/>
    </source>
</evidence>
<accession>A0A2B4R963</accession>
<dbReference type="Proteomes" id="UP000225706">
    <property type="component" value="Unassembled WGS sequence"/>
</dbReference>
<sequence length="514" mass="59122">MENKLIVNLQEFQALVDFYKGKVSESTLLIRKYPDKAARVTAETQMLLSDAHTQAGLKEPTMKQLLMQERQLNDRLRKLPTGAGPETSEGGDQGNLLYSVKENLLKDLIRSVETVKEPVAVVEEAFATPSTSKKKKVKRRSFTPKKLFSTPRTSTPKPIKFPFTLRSLKDLPSTPILTGKRLKTSRAHRRVKAKAKGRGRARSKRRRQSGGKVDLQKWINKLGIEFHWPGYQYMGPGTKLAMRIKRVDPGINRLDKLAKQQDIDHSKAKNLADKHKADRKMITGIQRIGKNTMTERIVKRIMQAKRYTMRNFYLTIPSNDGSIKYISGNSNNSWKNRLNNRLDFEGDLEVGMSSISLPPESLLIPYLKGLQDTDLLMRSSREVQNNKRYQGYTHDHGVRFSQNPFRQRARVIFKYTPAEQFLGVNPGEKQLQWDAIYNEEEGTIEVTSEKVEESAFSSRLNFKLHCHFVLRKDMCDLFGWTKYKNYQSTIIAKHGPNLVMRKRDTAFLEDRTDS</sequence>
<feature type="compositionally biased region" description="Basic residues" evidence="1">
    <location>
        <begin position="185"/>
        <end position="209"/>
    </location>
</feature>
<proteinExistence type="predicted"/>
<dbReference type="InterPro" id="IPR013607">
    <property type="entry name" value="Phospholipase_A2-like"/>
</dbReference>
<dbReference type="Pfam" id="PF08398">
    <property type="entry name" value="Phospholip_A2_4"/>
    <property type="match status" value="1"/>
</dbReference>